<dbReference type="EMBL" id="CAMXCT020000022">
    <property type="protein sequence ID" value="CAL1125979.1"/>
    <property type="molecule type" value="Genomic_DNA"/>
</dbReference>
<reference evidence="2 3" key="2">
    <citation type="submission" date="2024-05" db="EMBL/GenBank/DDBJ databases">
        <authorList>
            <person name="Chen Y."/>
            <person name="Shah S."/>
            <person name="Dougan E. K."/>
            <person name="Thang M."/>
            <person name="Chan C."/>
        </authorList>
    </citation>
    <scope>NUCLEOTIDE SEQUENCE [LARGE SCALE GENOMIC DNA]</scope>
</reference>
<gene>
    <name evidence="1" type="ORF">C1SCF055_LOCUS1174</name>
</gene>
<sequence>MGQSLMARMAMFRLILQAGKILDQPLHFGQRFEYLLLLLSAFVRGGLLDARDLLPELAAAVQKAQRRPHPPHPLGSDWRRSSFFALARKEANVSANCCTAWSQARRARRTAAAKRGLPGSFAMDEASLRRHLANTVTQGSCFRARFGMNEGWRSMSRALSYSLFLLCITQLDKLDRNRLAVGKGTCPTQSQLLMSWRCPAAWPGFQFHQLPGSSLRAACHLGQGH</sequence>
<keyword evidence="3" id="KW-1185">Reference proteome</keyword>
<dbReference type="Proteomes" id="UP001152797">
    <property type="component" value="Unassembled WGS sequence"/>
</dbReference>
<dbReference type="EMBL" id="CAMXCT010000022">
    <property type="protein sequence ID" value="CAI3972604.1"/>
    <property type="molecule type" value="Genomic_DNA"/>
</dbReference>
<accession>A0A9P1FDA2</accession>
<evidence type="ECO:0000313" key="1">
    <source>
        <dbReference type="EMBL" id="CAI3972604.1"/>
    </source>
</evidence>
<reference evidence="1" key="1">
    <citation type="submission" date="2022-10" db="EMBL/GenBank/DDBJ databases">
        <authorList>
            <person name="Chen Y."/>
            <person name="Dougan E. K."/>
            <person name="Chan C."/>
            <person name="Rhodes N."/>
            <person name="Thang M."/>
        </authorList>
    </citation>
    <scope>NUCLEOTIDE SEQUENCE</scope>
</reference>
<dbReference type="AlphaFoldDB" id="A0A9P1FDA2"/>
<evidence type="ECO:0000313" key="2">
    <source>
        <dbReference type="EMBL" id="CAL4759916.1"/>
    </source>
</evidence>
<comment type="caution">
    <text evidence="1">The sequence shown here is derived from an EMBL/GenBank/DDBJ whole genome shotgun (WGS) entry which is preliminary data.</text>
</comment>
<evidence type="ECO:0000313" key="3">
    <source>
        <dbReference type="Proteomes" id="UP001152797"/>
    </source>
</evidence>
<name>A0A9P1FDA2_9DINO</name>
<protein>
    <submittedName>
        <fullName evidence="1">Uncharacterized protein</fullName>
    </submittedName>
</protein>
<proteinExistence type="predicted"/>
<organism evidence="1">
    <name type="scientific">Cladocopium goreaui</name>
    <dbReference type="NCBI Taxonomy" id="2562237"/>
    <lineage>
        <taxon>Eukaryota</taxon>
        <taxon>Sar</taxon>
        <taxon>Alveolata</taxon>
        <taxon>Dinophyceae</taxon>
        <taxon>Suessiales</taxon>
        <taxon>Symbiodiniaceae</taxon>
        <taxon>Cladocopium</taxon>
    </lineage>
</organism>
<dbReference type="EMBL" id="CAMXCT030000022">
    <property type="protein sequence ID" value="CAL4759916.1"/>
    <property type="molecule type" value="Genomic_DNA"/>
</dbReference>